<dbReference type="AlphaFoldDB" id="A0A4Q9VW30"/>
<evidence type="ECO:0000313" key="9">
    <source>
        <dbReference type="Proteomes" id="UP000292781"/>
    </source>
</evidence>
<dbReference type="OrthoDB" id="9768783at2"/>
<feature type="domain" description="Major facilitator superfamily (MFS) profile" evidence="7">
    <location>
        <begin position="250"/>
        <end position="469"/>
    </location>
</feature>
<feature type="transmembrane region" description="Helical" evidence="6">
    <location>
        <begin position="321"/>
        <end position="339"/>
    </location>
</feature>
<reference evidence="8 9" key="1">
    <citation type="submission" date="2019-02" db="EMBL/GenBank/DDBJ databases">
        <title>Siculibacillus lacustris gen. nov., sp. nov., a new rosette-forming bacterium isolated from a freshwater crater lake (Lake St. Ana, Romania).</title>
        <authorList>
            <person name="Felfoldi T."/>
            <person name="Marton Z."/>
            <person name="Szabo A."/>
            <person name="Mentes A."/>
            <person name="Boka K."/>
            <person name="Marialigeti K."/>
            <person name="Mathe I."/>
            <person name="Koncz M."/>
            <person name="Schumann P."/>
            <person name="Toth E."/>
        </authorList>
    </citation>
    <scope>NUCLEOTIDE SEQUENCE [LARGE SCALE GENOMIC DNA]</scope>
    <source>
        <strain evidence="8 9">SA-279</strain>
    </source>
</reference>
<protein>
    <submittedName>
        <fullName evidence="8">MFS transporter</fullName>
    </submittedName>
</protein>
<feature type="transmembrane region" description="Helical" evidence="6">
    <location>
        <begin position="285"/>
        <end position="309"/>
    </location>
</feature>
<dbReference type="InterPro" id="IPR024671">
    <property type="entry name" value="Atg22-like"/>
</dbReference>
<gene>
    <name evidence="8" type="ORF">EYW49_05230</name>
</gene>
<keyword evidence="2" id="KW-0813">Transport</keyword>
<sequence length="469" mass="47712">MTASGTERNCTTSAGLAGWVLFDWAMQPYFTLVTTFVFAPYFATRLAGEPVAGQAWWGYATAAAGLVIAVLSPVLGALADASGRHKPWIAGFGAMMMVGACLLWFARPGHPGAVPLALGAFAVGTIGAEFATVFNNAMMPRLVSADRLGRLSGTGWAVGYVGGLVSLILVLGFVVTDAATGSTLAGLTPPFGWALHADAGARATGPIAAAWFALFVLPMFLFTPDSHQHPRTSEAIGAGLAGFAETVRDLRAIPGLGRFLIANMVYTDGLVALFAFGGIYGAGMFGWSAIELGLFGVLATVTGTIGAFAGGRLDDRFGSRAVIVAALAGLILTLGVILSTDPHHVAFVVPIAGRAAGDVSLYAGLGDKIFLIAGTIVGLLAGPLQASSRTQLARLVPAASSGRFFGLFALSGKLTSFLGPLAVGIVTHWCGDQRAGAAVLLGFLGVGMALAATVASPPVPVSDGSAASR</sequence>
<evidence type="ECO:0000259" key="7">
    <source>
        <dbReference type="PROSITE" id="PS50850"/>
    </source>
</evidence>
<feature type="transmembrane region" description="Helical" evidence="6">
    <location>
        <begin position="435"/>
        <end position="455"/>
    </location>
</feature>
<organism evidence="8 9">
    <name type="scientific">Siculibacillus lacustris</name>
    <dbReference type="NCBI Taxonomy" id="1549641"/>
    <lineage>
        <taxon>Bacteria</taxon>
        <taxon>Pseudomonadati</taxon>
        <taxon>Pseudomonadota</taxon>
        <taxon>Alphaproteobacteria</taxon>
        <taxon>Hyphomicrobiales</taxon>
        <taxon>Ancalomicrobiaceae</taxon>
        <taxon>Siculibacillus</taxon>
    </lineage>
</organism>
<dbReference type="RefSeq" id="WP_131306917.1">
    <property type="nucleotide sequence ID" value="NZ_SJFN01000005.1"/>
</dbReference>
<dbReference type="Gene3D" id="1.20.1250.20">
    <property type="entry name" value="MFS general substrate transporter like domains"/>
    <property type="match status" value="1"/>
</dbReference>
<evidence type="ECO:0000256" key="5">
    <source>
        <dbReference type="ARBA" id="ARBA00023136"/>
    </source>
</evidence>
<keyword evidence="9" id="KW-1185">Reference proteome</keyword>
<evidence type="ECO:0000256" key="3">
    <source>
        <dbReference type="ARBA" id="ARBA00022692"/>
    </source>
</evidence>
<feature type="transmembrane region" description="Helical" evidence="6">
    <location>
        <begin position="155"/>
        <end position="179"/>
    </location>
</feature>
<dbReference type="SUPFAM" id="SSF103473">
    <property type="entry name" value="MFS general substrate transporter"/>
    <property type="match status" value="1"/>
</dbReference>
<dbReference type="GO" id="GO:0022857">
    <property type="term" value="F:transmembrane transporter activity"/>
    <property type="evidence" value="ECO:0007669"/>
    <property type="project" value="InterPro"/>
</dbReference>
<comment type="caution">
    <text evidence="8">The sequence shown here is derived from an EMBL/GenBank/DDBJ whole genome shotgun (WGS) entry which is preliminary data.</text>
</comment>
<evidence type="ECO:0000256" key="1">
    <source>
        <dbReference type="ARBA" id="ARBA00004127"/>
    </source>
</evidence>
<feature type="transmembrane region" description="Helical" evidence="6">
    <location>
        <begin position="112"/>
        <end position="134"/>
    </location>
</feature>
<dbReference type="Proteomes" id="UP000292781">
    <property type="component" value="Unassembled WGS sequence"/>
</dbReference>
<evidence type="ECO:0000256" key="6">
    <source>
        <dbReference type="SAM" id="Phobius"/>
    </source>
</evidence>
<feature type="transmembrane region" description="Helical" evidence="6">
    <location>
        <begin position="199"/>
        <end position="222"/>
    </location>
</feature>
<keyword evidence="5 6" id="KW-0472">Membrane</keyword>
<evidence type="ECO:0000256" key="2">
    <source>
        <dbReference type="ARBA" id="ARBA00022448"/>
    </source>
</evidence>
<dbReference type="PANTHER" id="PTHR23519:SF1">
    <property type="entry name" value="AUTOPHAGY-RELATED PROTEIN 22"/>
    <property type="match status" value="1"/>
</dbReference>
<feature type="transmembrane region" description="Helical" evidence="6">
    <location>
        <begin position="55"/>
        <end position="76"/>
    </location>
</feature>
<name>A0A4Q9VW30_9HYPH</name>
<dbReference type="EMBL" id="SJFN01000005">
    <property type="protein sequence ID" value="TBW40070.1"/>
    <property type="molecule type" value="Genomic_DNA"/>
</dbReference>
<accession>A0A4Q9VW30</accession>
<evidence type="ECO:0000313" key="8">
    <source>
        <dbReference type="EMBL" id="TBW40070.1"/>
    </source>
</evidence>
<keyword evidence="3 6" id="KW-0812">Transmembrane</keyword>
<proteinExistence type="predicted"/>
<evidence type="ECO:0000256" key="4">
    <source>
        <dbReference type="ARBA" id="ARBA00022989"/>
    </source>
</evidence>
<feature type="transmembrane region" description="Helical" evidence="6">
    <location>
        <begin position="21"/>
        <end position="43"/>
    </location>
</feature>
<dbReference type="GO" id="GO:0012505">
    <property type="term" value="C:endomembrane system"/>
    <property type="evidence" value="ECO:0007669"/>
    <property type="project" value="UniProtKB-SubCell"/>
</dbReference>
<dbReference type="PANTHER" id="PTHR23519">
    <property type="entry name" value="AUTOPHAGY-RELATED PROTEIN 22"/>
    <property type="match status" value="1"/>
</dbReference>
<keyword evidence="4 6" id="KW-1133">Transmembrane helix</keyword>
<dbReference type="InterPro" id="IPR050495">
    <property type="entry name" value="ATG22/LtaA_families"/>
</dbReference>
<dbReference type="Pfam" id="PF11700">
    <property type="entry name" value="ATG22"/>
    <property type="match status" value="1"/>
</dbReference>
<dbReference type="InterPro" id="IPR036259">
    <property type="entry name" value="MFS_trans_sf"/>
</dbReference>
<comment type="subcellular location">
    <subcellularLocation>
        <location evidence="1">Endomembrane system</location>
        <topology evidence="1">Multi-pass membrane protein</topology>
    </subcellularLocation>
</comment>
<feature type="transmembrane region" description="Helical" evidence="6">
    <location>
        <begin position="404"/>
        <end position="429"/>
    </location>
</feature>
<feature type="transmembrane region" description="Helical" evidence="6">
    <location>
        <begin position="88"/>
        <end position="106"/>
    </location>
</feature>
<dbReference type="PROSITE" id="PS50850">
    <property type="entry name" value="MFS"/>
    <property type="match status" value="1"/>
</dbReference>
<dbReference type="InterPro" id="IPR020846">
    <property type="entry name" value="MFS_dom"/>
</dbReference>
<feature type="transmembrane region" description="Helical" evidence="6">
    <location>
        <begin position="259"/>
        <end position="279"/>
    </location>
</feature>